<gene>
    <name evidence="1" type="ORF">U27_06066</name>
</gene>
<proteinExistence type="predicted"/>
<sequence length="46" mass="5549">MVSFSAAFLKQRTQQKAQWNRKLCKKLLRWERSSYYQVLSDIVGRV</sequence>
<dbReference type="Proteomes" id="UP000030661">
    <property type="component" value="Unassembled WGS sequence"/>
</dbReference>
<accession>A0A081C3D5</accession>
<keyword evidence="2" id="KW-1185">Reference proteome</keyword>
<name>A0A081C3D5_VECG1</name>
<evidence type="ECO:0000313" key="1">
    <source>
        <dbReference type="EMBL" id="GAK59090.1"/>
    </source>
</evidence>
<dbReference type="EMBL" id="DF820469">
    <property type="protein sequence ID" value="GAK59090.1"/>
    <property type="molecule type" value="Genomic_DNA"/>
</dbReference>
<protein>
    <submittedName>
        <fullName evidence="1">Uncharacterized protein</fullName>
    </submittedName>
</protein>
<organism evidence="1">
    <name type="scientific">Vecturithrix granuli</name>
    <dbReference type="NCBI Taxonomy" id="1499967"/>
    <lineage>
        <taxon>Bacteria</taxon>
        <taxon>Candidatus Moduliflexota</taxon>
        <taxon>Candidatus Vecturitrichia</taxon>
        <taxon>Candidatus Vecturitrichales</taxon>
        <taxon>Candidatus Vecturitrichaceae</taxon>
        <taxon>Candidatus Vecturithrix</taxon>
    </lineage>
</organism>
<evidence type="ECO:0000313" key="2">
    <source>
        <dbReference type="Proteomes" id="UP000030661"/>
    </source>
</evidence>
<dbReference type="STRING" id="1499967.U27_06066"/>
<dbReference type="HOGENOM" id="CLU_3180550_0_0_0"/>
<reference evidence="1" key="1">
    <citation type="journal article" date="2015" name="PeerJ">
        <title>First genomic representation of candidate bacterial phylum KSB3 points to enhanced environmental sensing as a trigger of wastewater bulking.</title>
        <authorList>
            <person name="Sekiguchi Y."/>
            <person name="Ohashi A."/>
            <person name="Parks D.H."/>
            <person name="Yamauchi T."/>
            <person name="Tyson G.W."/>
            <person name="Hugenholtz P."/>
        </authorList>
    </citation>
    <scope>NUCLEOTIDE SEQUENCE [LARGE SCALE GENOMIC DNA]</scope>
</reference>
<dbReference type="AlphaFoldDB" id="A0A081C3D5"/>